<dbReference type="AlphaFoldDB" id="A0A7C9EJF6"/>
<accession>A0A7C9EJF6</accession>
<reference evidence="1" key="1">
    <citation type="journal article" date="2013" name="J. Plant Res.">
        <title>Effect of fungi and light on seed germination of three Opuntia species from semiarid lands of central Mexico.</title>
        <authorList>
            <person name="Delgado-Sanchez P."/>
            <person name="Jimenez-Bremont J.F."/>
            <person name="Guerrero-Gonzalez Mde L."/>
            <person name="Flores J."/>
        </authorList>
    </citation>
    <scope>NUCLEOTIDE SEQUENCE</scope>
    <source>
        <tissue evidence="1">Cladode</tissue>
    </source>
</reference>
<reference evidence="1" key="2">
    <citation type="submission" date="2020-07" db="EMBL/GenBank/DDBJ databases">
        <authorList>
            <person name="Vera ALvarez R."/>
            <person name="Arias-Moreno D.M."/>
            <person name="Jimenez-Jacinto V."/>
            <person name="Jimenez-Bremont J.F."/>
            <person name="Swaminathan K."/>
            <person name="Moose S.P."/>
            <person name="Guerrero-Gonzalez M.L."/>
            <person name="Marino-Ramirez L."/>
            <person name="Landsman D."/>
            <person name="Rodriguez-Kessler M."/>
            <person name="Delgado-Sanchez P."/>
        </authorList>
    </citation>
    <scope>NUCLEOTIDE SEQUENCE</scope>
    <source>
        <tissue evidence="1">Cladode</tissue>
    </source>
</reference>
<sequence length="114" mass="12843">MERPRPRTSTWLACRCPWSNDNTTRTRPWMFTNTRSVCPRSKISSRSSPASLKRLSLLMTLYAISRISRAPQSSNSVFKLFSLSLIGVEAIILRSLGEISLLASRLLVSVSLRT</sequence>
<evidence type="ECO:0000313" key="1">
    <source>
        <dbReference type="EMBL" id="MBA4669640.1"/>
    </source>
</evidence>
<organism evidence="1">
    <name type="scientific">Opuntia streptacantha</name>
    <name type="common">Prickly pear cactus</name>
    <name type="synonym">Opuntia cardona</name>
    <dbReference type="NCBI Taxonomy" id="393608"/>
    <lineage>
        <taxon>Eukaryota</taxon>
        <taxon>Viridiplantae</taxon>
        <taxon>Streptophyta</taxon>
        <taxon>Embryophyta</taxon>
        <taxon>Tracheophyta</taxon>
        <taxon>Spermatophyta</taxon>
        <taxon>Magnoliopsida</taxon>
        <taxon>eudicotyledons</taxon>
        <taxon>Gunneridae</taxon>
        <taxon>Pentapetalae</taxon>
        <taxon>Caryophyllales</taxon>
        <taxon>Cactineae</taxon>
        <taxon>Cactaceae</taxon>
        <taxon>Opuntioideae</taxon>
        <taxon>Opuntia</taxon>
    </lineage>
</organism>
<dbReference type="EMBL" id="GISG01244516">
    <property type="protein sequence ID" value="MBA4669640.1"/>
    <property type="molecule type" value="Transcribed_RNA"/>
</dbReference>
<name>A0A7C9EJF6_OPUST</name>
<proteinExistence type="predicted"/>
<protein>
    <submittedName>
        <fullName evidence="1">Uncharacterized protein</fullName>
    </submittedName>
</protein>